<protein>
    <submittedName>
        <fullName evidence="27">Uncharacterized protein</fullName>
    </submittedName>
</protein>
<dbReference type="Gene3D" id="1.10.472.130">
    <property type="match status" value="1"/>
</dbReference>
<evidence type="ECO:0000256" key="6">
    <source>
        <dbReference type="ARBA" id="ARBA00022741"/>
    </source>
</evidence>
<dbReference type="FunFam" id="1.10.8.710:FF:000004">
    <property type="entry name" value="Dynein axonemal heavy chain 6"/>
    <property type="match status" value="1"/>
</dbReference>
<keyword evidence="11" id="KW-0969">Cilium</keyword>
<keyword evidence="6" id="KW-0547">Nucleotide-binding</keyword>
<evidence type="ECO:0000256" key="1">
    <source>
        <dbReference type="ARBA" id="ARBA00004230"/>
    </source>
</evidence>
<feature type="domain" description="Dynein heavy chain AAA lid" evidence="25">
    <location>
        <begin position="3680"/>
        <end position="3819"/>
    </location>
</feature>
<keyword evidence="7" id="KW-0067">ATP-binding</keyword>
<evidence type="ECO:0000259" key="18">
    <source>
        <dbReference type="Pfam" id="PF08393"/>
    </source>
</evidence>
<dbReference type="FunFam" id="1.20.1270.280:FF:000001">
    <property type="entry name" value="dynein heavy chain 7, axonemal"/>
    <property type="match status" value="1"/>
</dbReference>
<feature type="domain" description="Dynein heavy chain AAA module D4" evidence="21">
    <location>
        <begin position="2417"/>
        <end position="2676"/>
    </location>
</feature>
<feature type="domain" description="Dynein heavy chain hydrolytic ATP-binding dynein motor region" evidence="19">
    <location>
        <begin position="1428"/>
        <end position="1754"/>
    </location>
</feature>
<evidence type="ECO:0000256" key="15">
    <source>
        <dbReference type="SAM" id="Coils"/>
    </source>
</evidence>
<feature type="domain" description="Dynein heavy chain coiled coil stalk" evidence="20">
    <location>
        <begin position="2690"/>
        <end position="3037"/>
    </location>
</feature>
<keyword evidence="5" id="KW-0493">Microtubule</keyword>
<dbReference type="InterPro" id="IPR024743">
    <property type="entry name" value="Dynein_HC_stalk"/>
</dbReference>
<dbReference type="FunFam" id="1.10.8.720:FF:000001">
    <property type="entry name" value="dynein heavy chain 7, axonemal"/>
    <property type="match status" value="1"/>
</dbReference>
<feature type="domain" description="Dynein heavy chain C-terminal" evidence="26">
    <location>
        <begin position="3825"/>
        <end position="4128"/>
    </location>
</feature>
<comment type="caution">
    <text evidence="27">The sequence shown here is derived from an EMBL/GenBank/DDBJ whole genome shotgun (WGS) entry which is preliminary data.</text>
</comment>
<keyword evidence="28" id="KW-1185">Reference proteome</keyword>
<keyword evidence="4" id="KW-0963">Cytoplasm</keyword>
<keyword evidence="14" id="KW-0966">Cell projection</keyword>
<dbReference type="GO" id="GO:0051959">
    <property type="term" value="F:dynein light intermediate chain binding"/>
    <property type="evidence" value="ECO:0007669"/>
    <property type="project" value="InterPro"/>
</dbReference>
<dbReference type="InterPro" id="IPR042228">
    <property type="entry name" value="Dynein_linker_3"/>
</dbReference>
<dbReference type="FunFam" id="1.20.58.1120:FF:000001">
    <property type="entry name" value="dynein heavy chain 2, axonemal"/>
    <property type="match status" value="1"/>
</dbReference>
<dbReference type="GO" id="GO:0045505">
    <property type="term" value="F:dynein intermediate chain binding"/>
    <property type="evidence" value="ECO:0007669"/>
    <property type="project" value="InterPro"/>
</dbReference>
<dbReference type="Proteomes" id="UP000187209">
    <property type="component" value="Unassembled WGS sequence"/>
</dbReference>
<evidence type="ECO:0000313" key="27">
    <source>
        <dbReference type="EMBL" id="OMJ85153.1"/>
    </source>
</evidence>
<dbReference type="InterPro" id="IPR024317">
    <property type="entry name" value="Dynein_heavy_chain_D4_dom"/>
</dbReference>
<comment type="similarity">
    <text evidence="3">Belongs to the dynein heavy chain family.</text>
</comment>
<dbReference type="FunFam" id="1.10.287.2620:FF:000002">
    <property type="entry name" value="Dynein heavy chain 2, axonemal"/>
    <property type="match status" value="1"/>
</dbReference>
<dbReference type="Pfam" id="PF12774">
    <property type="entry name" value="AAA_6"/>
    <property type="match status" value="1"/>
</dbReference>
<evidence type="ECO:0000256" key="10">
    <source>
        <dbReference type="ARBA" id="ARBA00023054"/>
    </source>
</evidence>
<gene>
    <name evidence="27" type="ORF">SteCoe_13621</name>
</gene>
<dbReference type="InterPro" id="IPR042219">
    <property type="entry name" value="AAA_lid_11_sf"/>
</dbReference>
<dbReference type="SUPFAM" id="SSF52540">
    <property type="entry name" value="P-loop containing nucleoside triphosphate hydrolases"/>
    <property type="match status" value="4"/>
</dbReference>
<dbReference type="Pfam" id="PF08393">
    <property type="entry name" value="DHC_N2"/>
    <property type="match status" value="1"/>
</dbReference>
<dbReference type="Gene3D" id="1.10.8.720">
    <property type="entry name" value="Region D6 of dynein motor"/>
    <property type="match status" value="1"/>
</dbReference>
<dbReference type="GO" id="GO:0060294">
    <property type="term" value="P:cilium movement involved in cell motility"/>
    <property type="evidence" value="ECO:0007669"/>
    <property type="project" value="UniProtKB-ARBA"/>
</dbReference>
<dbReference type="GO" id="GO:0005858">
    <property type="term" value="C:axonemal dynein complex"/>
    <property type="evidence" value="ECO:0007669"/>
    <property type="project" value="UniProtKB-ARBA"/>
</dbReference>
<dbReference type="Pfam" id="PF17857">
    <property type="entry name" value="AAA_lid_1"/>
    <property type="match status" value="1"/>
</dbReference>
<evidence type="ECO:0000256" key="5">
    <source>
        <dbReference type="ARBA" id="ARBA00022701"/>
    </source>
</evidence>
<evidence type="ECO:0000259" key="25">
    <source>
        <dbReference type="Pfam" id="PF18198"/>
    </source>
</evidence>
<dbReference type="Pfam" id="PF12781">
    <property type="entry name" value="AAA_9"/>
    <property type="match status" value="1"/>
</dbReference>
<evidence type="ECO:0000256" key="7">
    <source>
        <dbReference type="ARBA" id="ARBA00022840"/>
    </source>
</evidence>
<feature type="domain" description="Dynein heavy chain linker" evidence="18">
    <location>
        <begin position="895"/>
        <end position="1300"/>
    </location>
</feature>
<reference evidence="27 28" key="1">
    <citation type="submission" date="2016-11" db="EMBL/GenBank/DDBJ databases">
        <title>The macronuclear genome of Stentor coeruleus: a giant cell with tiny introns.</title>
        <authorList>
            <person name="Slabodnick M."/>
            <person name="Ruby J.G."/>
            <person name="Reiff S.B."/>
            <person name="Swart E.C."/>
            <person name="Gosai S."/>
            <person name="Prabakaran S."/>
            <person name="Witkowska E."/>
            <person name="Larue G.E."/>
            <person name="Fisher S."/>
            <person name="Freeman R.M."/>
            <person name="Gunawardena J."/>
            <person name="Chu W."/>
            <person name="Stover N.A."/>
            <person name="Gregory B.D."/>
            <person name="Nowacki M."/>
            <person name="Derisi J."/>
            <person name="Roy S.W."/>
            <person name="Marshall W.F."/>
            <person name="Sood P."/>
        </authorList>
    </citation>
    <scope>NUCLEOTIDE SEQUENCE [LARGE SCALE GENOMIC DNA]</scope>
    <source>
        <strain evidence="27">WM001</strain>
    </source>
</reference>
<evidence type="ECO:0000259" key="24">
    <source>
        <dbReference type="Pfam" id="PF17857"/>
    </source>
</evidence>
<dbReference type="InterPro" id="IPR004273">
    <property type="entry name" value="Dynein_heavy_D6_P-loop"/>
</dbReference>
<dbReference type="InterPro" id="IPR035699">
    <property type="entry name" value="AAA_6"/>
</dbReference>
<dbReference type="InterPro" id="IPR041658">
    <property type="entry name" value="AAA_lid_11"/>
</dbReference>
<dbReference type="Gene3D" id="3.20.180.20">
    <property type="entry name" value="Dynein heavy chain, N-terminal domain 2"/>
    <property type="match status" value="1"/>
</dbReference>
<dbReference type="Gene3D" id="3.40.50.300">
    <property type="entry name" value="P-loop containing nucleotide triphosphate hydrolases"/>
    <property type="match status" value="5"/>
</dbReference>
<feature type="domain" description="Dynein heavy chain AAA 5 extension" evidence="23">
    <location>
        <begin position="1924"/>
        <end position="2053"/>
    </location>
</feature>
<feature type="coiled-coil region" evidence="15">
    <location>
        <begin position="2921"/>
        <end position="2983"/>
    </location>
</feature>
<dbReference type="FunFam" id="3.40.50.300:FF:000063">
    <property type="entry name" value="dynein heavy chain 6, axonemal"/>
    <property type="match status" value="1"/>
</dbReference>
<sequence length="4132" mass="476402">MEGTYRKQRGIYSEVLAPEETAELQPSAATGPQSKVTTHPMQKLPRVRGISKRKESQINDGSSVGEPSSGIYSKKRIGVADVDPKVFEPYAPIPGRTPRKVVIDRQKKLFASLRIEDLLKEQGIEYTKPIEAWLNLEPFDDSDFNVRNPEEWIQLGMSDGKFEHIPGLSLQQSPNDSEMYYWRPVLISVYDGEKKVFKGVWDEPSKKDVEVPKINLLFLAEDPYVFAKRVAEAHRQRQVAENMIKYNFFIDNMPTEEIHTLDSDQKIRLVTKATNVKYMNKSINPENSPLVYEVCLDFARTMNKIIFEKHSNDRELIDLVKKSSPHSTEVPEYGMVQIPRHEFPEQFSNFCFNSLYIKEEVILSLDKIKEQCILAAEKEIFNTNFIKTMRLEEFRQIESGAISQVALYLTSWKDHIQGIIQNSFQGVGKGWFNLHETAKETYEFGKLKKYLTMVKIMMQDTLFTMTHRSLHKFVEMIGRYIPSIVKISTPKEVSNEFELTSEQLLIDPEHAKNNPPIPLIAIDILKGGKMFIYSTEPQQVIEKTKQVFEEGLNKIKDIPTMEEVVMEHLFKKQGGKTPLKVPVIPVEQPIAPKEDEKKGGKLPDENTWVWDLRERIVAMMKGAIQPLYEYIKVYDQYEDLMMLNAESFLKQFNEDEGEEVTVDQLKDEITKHQEMEKKILEEIPETIRVSCFEVHCKEVRNTLAGKHVSFVKHLIEMIAQKARDATVKMLEEFRKMHREISKPPKDIEELTEIKDYISRVPVEIEKMKQEIEQNMSTFGILEKFQYRFTNDDMNKKWDLFGYPKKTAELNSMKNEELDKLKVGFQEAMSHDQEEFKEAIEDLENIVKTFVGYTDINTYKETAEMVERVNKRLEECTNMAKTFNHREYLFDYSQVHQCAKEFKPYSDLWTTIANWYAKHNHWMNGEWETVSGREIEDTVESSSKTITQVLRHLRNREINSVLPVAEKIKADVDYFKQYVKLAVALRKPGMRDRHWDQITNKVGFEVRPHEGFTLTTVINMGLKKWEDFCDEVGERAYKEYQIETKLNEMEAAWEKIDFEVLPAKNTDTFILGGLDKIQNLLDEHTVISQAMQFSAFKKPFEDRIEDWVSTLMRVLDILDQWSKCQVNWMYLQPIFDSKDIMKQLPNESKKFRSVDGTWRHTMSQVKANPNVIKTCKNEGRLEALREANRNLEAVQKELNNYLETKRAAFARFYFLSNDDLLSILSETKDPSRVQPHLRKVFENMNSLEFHDDLTIHSMYSCEMEQVAFVRPLNPKDKNVEFWMSDLEEMMKESVRHVLKNSIEDYKVKIRNDWVLLHPGQCVLNGSQVHWTKEVEEAILKGLQGVKEYHMFLDTMLMETVKLVRGNITTQQSITLGALIVIDVHAKDVVHRLIENKVTTIDDFDWIAQLRYYWEDEDCYVKCVQTRFPYGYEYLGNTPRLVITPLTDKCYMTLMGALNLGLGGAPAGPAGTGKTESVKDLSKALAKQVVVFNCSEDMDYIMVAKFFKGLASSGAWACFDEFNRIQIEVLSVIAQQLQTLLEKKRKGEIEFDFEGSTIKMQSTFSVFITMNPGYAGRTELPDNLKALFRPVAMMVPDYAMIGEIMLYSFGFTKARDLAKKMVDTFKLSSEQLSSQDHYDYGMRAVRSVINAAGLIKRAEPDLDEQQLLLRALRDVNVPKFLKDDLPLFEYIIIDLFPGVEKPNINRKPLDQSIIETCEKLNLQPEQSFIDKIYQLYDTTKVRHGLMIVGPTGGGKTSNYEVLSKAISALKHLDAFDDVFVHCLNPKSITMGQLYGKFDELTHEWTDGILADLIRKCVRDQHNPPFSNKHWVMFDGPVDALWIENMNTVLDDNKKLCLNSGEIIPLSAHMTMMFEVEDLAVASPATVSRCGMVYMEPISLGLPPLVVSWLKTLPPKVQEHEGIVKKLSSYFEIYAYNLIKFLRKNLIEPVTSQDNNLCQSICRIINCFLVKYNDSELKVVSPEEVEELEEMIENIFIYAVIWCIGVTTNSDGRKKFDKALRDILNTRSLKPEFPVAGSVYDWSFDDINKAYIPWTDTIAPYEVDSHLQFNEIVVPTMDSIRTKFLYKLLLTNRYHVLSPGPTGTGKSVNSSSLLTTEMPENYTSIFLTFSAQTSANQTQDLLDSKFQRRSNKIYGPPPGKYSVIFVDDLNMPKKEKYGAQPPLELLRQWMDHRGWYDRKEKIKKDIVDIVYLSAMGPPGGGRSVITNRLVRHFNLITYTILEETDITMIYTKILTAVLRTYQEPVRNSVSQIVLASISLYNFVEKTLLPTPDRSHYTFNLRDMAHVFEGVCSSDPKVLMDYLTIVRLWCHENLRVFGDRLINNDDTTLLMSALKERVKEIFKLDPKEVFARERLIFGNFLNPNLPEDQRVYEEVKDTNELMHIVMEYLEGYNDRYTKKQMKLVMFLDACCHVAKICRIIRQPMGNALLLGVGGSGRQSISKLASFILECELKQIEITKSYNMAQWRDDLKNALKFAGMKNERVIFLLVDTQIIDEQMLEDVNNVLNSGDVPNLYKQDDMEDITSVGKPECQRKGIQLSEMNIMGQYILRVKKNIHVILAMSPIGEAFRSRLRMFPSLINCCTIDWFSDWPEEALISVARGQLTEEDLGIESSLESLVQFFKLVHKSVEETSVKFLNELRRHIYVTPTSYLELLRCFKNLLVEKRSQLQVQKSRFSGGVERLIKAAAEVEQMKMELTKMKPELAEAQVQSEKMMEHIVVDKAEAEETQKHVAKDEAEAQEKADEVERLQSQAQSELDEALPLLEKALESVKLLKRDHIVEVKSFTAPSDGVIMTMEAVCLFFGIKPVKKNDPNKLGGKIDDYWEPAKNELLKNPKQLLEDLINYKRDGITEDLIERITPKVQNERFRPDVIRASSVACEAMCKWVHAMYNFYHVNKQVEPLRKQVAQLNAELEISRSKLREAKAKLKAVTDKIEALERDYESCIQRQEFLKEKINDCEIKLERAEKLIGGLGGEQVRWSREAEHLTERIIKLPGDCALSAGMVAYAGAFTGTYRQALEIRWRKSLEDHRVNLTKGVTMRATLGDPVQMQQWKVAGLPSDAVSIENGIIIEKARRWSLMIDPQNQANSFIKKLGKEHEEGIEFCKASDGNIIRNLGTAIMNGKWFLIENVGEELDPALEPVLLQQVIKEGAGFTIRIGDKNVEYNRSFRFFMTTTLPNPHYSPETCVKVTLLNFAITPEGLEEQMLATVVAKENPKLEETKSLLIAQNAKAQRNLKEIEDTILEQISSSEENILENQELINTLAASKQTSTNIMAKVEEAKQTEKEIDAARESYRPVAFRASLLFFCIVNLSNVDPMYQYSLQWFTRLFELGIDNAPNSGGLEERLTSLNEYFTYSLYQNVCRSLFEKHKLLFSFILTMKILEGYKQIDMNEWRYMLTGPQGTFSIPPNPTTWLNDNTWKSMYEEIQGLEKLEHFHGFERFFLTNIDLFRNMFDSLNAHEEPLPTEWESKLNEFERLLVIKAIRPDKVIPGIQTWVSAKLGRKFIIPPTFDLSIIYQDSGVTTPLICVLSAGSDPISAILRFAEEKGMTKKLNSCSLGQGQGEKARRFIDEAKGRGEWVLLQNCHLAASWMPSLERIVEEFDDSIHRDFRLWLTSMPAKEFPVSVLQNGIKMTIEPPQGLRSNLLLSYSTVDDKDLDDCNKIDAFKTLFFGFCFFHAIVQDRRKFGPIGWNIQYEFTNEDLGVTLKQLKIFLNQDTPLIPYKVLNILGAEVNYGGRVTDDKDVRLINTILRNYICPQIFDEGYKFSTSGKYFSPPPGKKDDYVKYIESLDLNPEPEAFGLHDNAEITTAQNETRKVLETILLMQPRTGSTGGKSREEIIRDIAKNLENSMPSKFALDDVAVKYPPDYEESMNTVLFQEVIKYQRLLVRMELTLAQVQKALVGRIVMSEELELIAKALYDNQVPESWSDVGFLSLKPLSAWFQELQERIKFMNDWIRKGTPDIFWISGFFFPQAFITGTLQNYARKHKIPIDHLSFHFDVLDNKNVEDIRSKPEDGCYIWGLWLEGARWDKIEHCLSWSFPKDLYTQMPIMHFIPKEHRKVPETGVYFCPVYKVLSRRGTLSTTGHSTNFVLFVELISKISQDIWIRAGVALFLSLRS</sequence>
<dbReference type="InterPro" id="IPR043160">
    <property type="entry name" value="Dynein_C_barrel"/>
</dbReference>
<dbReference type="Gene3D" id="3.10.490.20">
    <property type="match status" value="1"/>
</dbReference>
<dbReference type="Pfam" id="PF12780">
    <property type="entry name" value="AAA_8"/>
    <property type="match status" value="1"/>
</dbReference>
<dbReference type="GO" id="GO:0005524">
    <property type="term" value="F:ATP binding"/>
    <property type="evidence" value="ECO:0007669"/>
    <property type="project" value="UniProtKB-KW"/>
</dbReference>
<dbReference type="FunFam" id="3.40.50.300:FF:000353">
    <property type="entry name" value="Dynein axonemal heavy chain 1"/>
    <property type="match status" value="1"/>
</dbReference>
<feature type="coiled-coil region" evidence="15">
    <location>
        <begin position="1176"/>
        <end position="1210"/>
    </location>
</feature>
<dbReference type="Pfam" id="PF03028">
    <property type="entry name" value="Dynein_heavy"/>
    <property type="match status" value="1"/>
</dbReference>
<evidence type="ECO:0000259" key="20">
    <source>
        <dbReference type="Pfam" id="PF12777"/>
    </source>
</evidence>
<keyword evidence="12" id="KW-0505">Motor protein</keyword>
<dbReference type="InterPro" id="IPR042222">
    <property type="entry name" value="Dynein_2_N"/>
</dbReference>
<dbReference type="Pfam" id="PF12775">
    <property type="entry name" value="AAA_7"/>
    <property type="match status" value="1"/>
</dbReference>
<dbReference type="FunFam" id="3.10.490.20:FF:000001">
    <property type="entry name" value="dynein heavy chain 7, axonemal"/>
    <property type="match status" value="1"/>
</dbReference>
<dbReference type="PANTHER" id="PTHR22878:SF68">
    <property type="entry name" value="DYNEIN HEAVY CHAIN 6, AXONEMAL-LIKE"/>
    <property type="match status" value="1"/>
</dbReference>
<dbReference type="Gene3D" id="1.20.1270.280">
    <property type="match status" value="1"/>
</dbReference>
<dbReference type="InterPro" id="IPR041466">
    <property type="entry name" value="Dynein_AAA5_ext"/>
</dbReference>
<evidence type="ECO:0000256" key="4">
    <source>
        <dbReference type="ARBA" id="ARBA00022490"/>
    </source>
</evidence>
<evidence type="ECO:0000256" key="11">
    <source>
        <dbReference type="ARBA" id="ARBA00023069"/>
    </source>
</evidence>
<dbReference type="InterPro" id="IPR043157">
    <property type="entry name" value="Dynein_AAA1S"/>
</dbReference>
<feature type="domain" description="Dynein heavy chain region D6 P-loop" evidence="17">
    <location>
        <begin position="3537"/>
        <end position="3648"/>
    </location>
</feature>
<dbReference type="InterPro" id="IPR026983">
    <property type="entry name" value="DHC"/>
</dbReference>
<dbReference type="Gene3D" id="1.20.140.100">
    <property type="entry name" value="Dynein heavy chain, N-terminal domain 2"/>
    <property type="match status" value="1"/>
</dbReference>
<dbReference type="Pfam" id="PF12777">
    <property type="entry name" value="MT"/>
    <property type="match status" value="1"/>
</dbReference>
<comment type="subcellular location">
    <subcellularLocation>
        <location evidence="1">Cell projection</location>
        <location evidence="1">Cilium</location>
        <location evidence="1">Flagellum</location>
    </subcellularLocation>
    <subcellularLocation>
        <location evidence="2">Cytoplasm</location>
        <location evidence="2">Cytoskeleton</location>
        <location evidence="2">Cilium axoneme</location>
    </subcellularLocation>
</comment>
<feature type="compositionally biased region" description="Polar residues" evidence="16">
    <location>
        <begin position="27"/>
        <end position="40"/>
    </location>
</feature>
<evidence type="ECO:0000256" key="3">
    <source>
        <dbReference type="ARBA" id="ARBA00008887"/>
    </source>
</evidence>
<dbReference type="FunFam" id="1.20.920.30:FF:000005">
    <property type="entry name" value="Dynein, axonemal, heavy chain 2"/>
    <property type="match status" value="1"/>
</dbReference>
<dbReference type="Gene3D" id="1.20.920.30">
    <property type="match status" value="1"/>
</dbReference>
<dbReference type="Pfam" id="PF18198">
    <property type="entry name" value="AAA_lid_11"/>
    <property type="match status" value="1"/>
</dbReference>
<dbReference type="EMBL" id="MPUH01000246">
    <property type="protein sequence ID" value="OMJ85153.1"/>
    <property type="molecule type" value="Genomic_DNA"/>
</dbReference>
<dbReference type="FunFam" id="1.10.8.1220:FF:000001">
    <property type="entry name" value="Dynein axonemal heavy chain 5"/>
    <property type="match status" value="1"/>
</dbReference>
<evidence type="ECO:0000259" key="17">
    <source>
        <dbReference type="Pfam" id="PF03028"/>
    </source>
</evidence>
<proteinExistence type="inferred from homology"/>
<evidence type="ECO:0000256" key="16">
    <source>
        <dbReference type="SAM" id="MobiDB-lite"/>
    </source>
</evidence>
<dbReference type="InterPro" id="IPR035706">
    <property type="entry name" value="AAA_9"/>
</dbReference>
<dbReference type="FunFam" id="3.40.50.300:FF:002141">
    <property type="entry name" value="Dynein heavy chain"/>
    <property type="match status" value="1"/>
</dbReference>
<dbReference type="FunFam" id="3.40.50.300:FF:000362">
    <property type="entry name" value="Dynein, axonemal, heavy chain 6"/>
    <property type="match status" value="1"/>
</dbReference>
<feature type="coiled-coil region" evidence="15">
    <location>
        <begin position="2695"/>
        <end position="2774"/>
    </location>
</feature>
<dbReference type="FunFam" id="1.20.140.100:FF:000004">
    <property type="entry name" value="Dynein axonemal heavy chain 6"/>
    <property type="match status" value="1"/>
</dbReference>
<evidence type="ECO:0000259" key="26">
    <source>
        <dbReference type="Pfam" id="PF18199"/>
    </source>
</evidence>
<evidence type="ECO:0000259" key="19">
    <source>
        <dbReference type="Pfam" id="PF12774"/>
    </source>
</evidence>
<feature type="region of interest" description="Disordered" evidence="16">
    <location>
        <begin position="1"/>
        <end position="70"/>
    </location>
</feature>
<dbReference type="InterPro" id="IPR013602">
    <property type="entry name" value="Dynein_heavy_linker"/>
</dbReference>
<keyword evidence="8" id="KW-0282">Flagellum</keyword>
<evidence type="ECO:0000256" key="12">
    <source>
        <dbReference type="ARBA" id="ARBA00023175"/>
    </source>
</evidence>
<feature type="domain" description="Dynein heavy chain 3 AAA+ lid" evidence="24">
    <location>
        <begin position="2271"/>
        <end position="2358"/>
    </location>
</feature>
<dbReference type="GO" id="GO:0008569">
    <property type="term" value="F:minus-end-directed microtubule motor activity"/>
    <property type="evidence" value="ECO:0007669"/>
    <property type="project" value="InterPro"/>
</dbReference>
<dbReference type="Gene3D" id="1.10.8.1220">
    <property type="match status" value="1"/>
</dbReference>
<evidence type="ECO:0000256" key="14">
    <source>
        <dbReference type="ARBA" id="ARBA00023273"/>
    </source>
</evidence>
<dbReference type="Pfam" id="PF18199">
    <property type="entry name" value="Dynein_C"/>
    <property type="match status" value="1"/>
</dbReference>
<dbReference type="FunFam" id="3.40.50.300:FF:001145">
    <property type="entry name" value="Putative dynein heavy chain"/>
    <property type="match status" value="1"/>
</dbReference>
<dbReference type="Gene3D" id="1.10.287.2620">
    <property type="match status" value="1"/>
</dbReference>
<dbReference type="Gene3D" id="6.10.140.1060">
    <property type="match status" value="1"/>
</dbReference>
<evidence type="ECO:0000259" key="22">
    <source>
        <dbReference type="Pfam" id="PF12781"/>
    </source>
</evidence>
<name>A0A1R2C818_9CILI</name>
<organism evidence="27 28">
    <name type="scientific">Stentor coeruleus</name>
    <dbReference type="NCBI Taxonomy" id="5963"/>
    <lineage>
        <taxon>Eukaryota</taxon>
        <taxon>Sar</taxon>
        <taxon>Alveolata</taxon>
        <taxon>Ciliophora</taxon>
        <taxon>Postciliodesmatophora</taxon>
        <taxon>Heterotrichea</taxon>
        <taxon>Heterotrichida</taxon>
        <taxon>Stentoridae</taxon>
        <taxon>Stentor</taxon>
    </lineage>
</organism>
<dbReference type="FunFam" id="1.20.920.20:FF:000001">
    <property type="entry name" value="dynein heavy chain 2, axonemal"/>
    <property type="match status" value="1"/>
</dbReference>
<dbReference type="GO" id="GO:0031514">
    <property type="term" value="C:motile cilium"/>
    <property type="evidence" value="ECO:0007669"/>
    <property type="project" value="UniProtKB-SubCell"/>
</dbReference>
<accession>A0A1R2C818</accession>
<dbReference type="GO" id="GO:0005874">
    <property type="term" value="C:microtubule"/>
    <property type="evidence" value="ECO:0007669"/>
    <property type="project" value="UniProtKB-KW"/>
</dbReference>
<dbReference type="Gene3D" id="1.20.58.1120">
    <property type="match status" value="1"/>
</dbReference>
<dbReference type="InterPro" id="IPR041589">
    <property type="entry name" value="DNAH3_AAA_lid_1"/>
</dbReference>
<evidence type="ECO:0000256" key="2">
    <source>
        <dbReference type="ARBA" id="ARBA00004430"/>
    </source>
</evidence>
<keyword evidence="9" id="KW-0243">Dynein</keyword>
<dbReference type="GO" id="GO:0070286">
    <property type="term" value="P:axonemal dynein complex assembly"/>
    <property type="evidence" value="ECO:0007669"/>
    <property type="project" value="UniProtKB-ARBA"/>
</dbReference>
<evidence type="ECO:0000259" key="23">
    <source>
        <dbReference type="Pfam" id="PF17852"/>
    </source>
</evidence>
<evidence type="ECO:0000256" key="13">
    <source>
        <dbReference type="ARBA" id="ARBA00023212"/>
    </source>
</evidence>
<evidence type="ECO:0000313" key="28">
    <source>
        <dbReference type="Proteomes" id="UP000187209"/>
    </source>
</evidence>
<feature type="domain" description="Dynein heavy chain ATP-binding dynein motor region" evidence="22">
    <location>
        <begin position="3065"/>
        <end position="3288"/>
    </location>
</feature>
<dbReference type="InterPro" id="IPR041228">
    <property type="entry name" value="Dynein_C"/>
</dbReference>
<evidence type="ECO:0000256" key="9">
    <source>
        <dbReference type="ARBA" id="ARBA00023017"/>
    </source>
</evidence>
<keyword evidence="13" id="KW-0206">Cytoskeleton</keyword>
<dbReference type="Pfam" id="PF17852">
    <property type="entry name" value="Dynein_AAA_lid"/>
    <property type="match status" value="1"/>
</dbReference>
<dbReference type="PANTHER" id="PTHR22878">
    <property type="entry name" value="DYNEIN HEAVY CHAIN 6, AXONEMAL-LIKE-RELATED"/>
    <property type="match status" value="1"/>
</dbReference>
<dbReference type="Gene3D" id="1.10.8.710">
    <property type="match status" value="1"/>
</dbReference>
<dbReference type="FunFam" id="3.20.180.20:FF:000003">
    <property type="entry name" value="Dynein heavy chain 12, axonemal"/>
    <property type="match status" value="1"/>
</dbReference>
<keyword evidence="10 15" id="KW-0175">Coiled coil</keyword>
<evidence type="ECO:0000259" key="21">
    <source>
        <dbReference type="Pfam" id="PF12780"/>
    </source>
</evidence>
<dbReference type="Gene3D" id="1.20.920.20">
    <property type="match status" value="1"/>
</dbReference>
<dbReference type="InterPro" id="IPR027417">
    <property type="entry name" value="P-loop_NTPase"/>
</dbReference>
<dbReference type="OrthoDB" id="537704at2759"/>
<evidence type="ECO:0000256" key="8">
    <source>
        <dbReference type="ARBA" id="ARBA00022846"/>
    </source>
</evidence>